<evidence type="ECO:0000256" key="4">
    <source>
        <dbReference type="ARBA" id="ARBA00022764"/>
    </source>
</evidence>
<dbReference type="InterPro" id="IPR007195">
    <property type="entry name" value="TolB_N"/>
</dbReference>
<dbReference type="Gene3D" id="2.120.10.30">
    <property type="entry name" value="TolB, C-terminal domain"/>
    <property type="match status" value="1"/>
</dbReference>
<dbReference type="Proteomes" id="UP000032300">
    <property type="component" value="Chromosome"/>
</dbReference>
<keyword evidence="3 5" id="KW-0732">Signal</keyword>
<keyword evidence="9" id="KW-1185">Reference proteome</keyword>
<dbReference type="AlphaFoldDB" id="A0A7U4LGC3"/>
<evidence type="ECO:0000256" key="1">
    <source>
        <dbReference type="ARBA" id="ARBA00004418"/>
    </source>
</evidence>
<feature type="signal peptide" evidence="5">
    <location>
        <begin position="1"/>
        <end position="21"/>
    </location>
</feature>
<name>A0A7U4LGC3_9SPHN</name>
<keyword evidence="5" id="KW-0132">Cell division</keyword>
<dbReference type="GO" id="GO:0017038">
    <property type="term" value="P:protein import"/>
    <property type="evidence" value="ECO:0007669"/>
    <property type="project" value="InterPro"/>
</dbReference>
<comment type="subunit">
    <text evidence="5">The Tol-Pal system is composed of five core proteins: the inner membrane proteins TolA, TolQ and TolR, the periplasmic protein TolB and the outer membrane protein Pal. They form a network linking the inner and outer membranes and the peptidoglycan layer.</text>
</comment>
<dbReference type="PANTHER" id="PTHR36842:SF1">
    <property type="entry name" value="PROTEIN TOLB"/>
    <property type="match status" value="1"/>
</dbReference>
<evidence type="ECO:0000256" key="6">
    <source>
        <dbReference type="SAM" id="MobiDB-lite"/>
    </source>
</evidence>
<feature type="chain" id="PRO_5031667413" description="Tol-Pal system protein TolB" evidence="5">
    <location>
        <begin position="22"/>
        <end position="466"/>
    </location>
</feature>
<dbReference type="Pfam" id="PF04052">
    <property type="entry name" value="TolB_N"/>
    <property type="match status" value="1"/>
</dbReference>
<reference evidence="8 9" key="2">
    <citation type="submission" date="2015-02" db="EMBL/GenBank/DDBJ databases">
        <title>The complete genome of Sphingomonas hengshuiensis sp. WHSC-8 isolated from soil of Hengshui Lake.</title>
        <authorList>
            <person name="Wei S."/>
            <person name="Guo J."/>
            <person name="Su C."/>
            <person name="Wu R."/>
            <person name="Zhang Z."/>
            <person name="Liang K."/>
            <person name="Li H."/>
            <person name="Wang T."/>
            <person name="Liu H."/>
            <person name="Zhang C."/>
            <person name="Li Z."/>
            <person name="Wang Q."/>
            <person name="Meng J."/>
        </authorList>
    </citation>
    <scope>NUCLEOTIDE SEQUENCE [LARGE SCALE GENOMIC DNA]</scope>
    <source>
        <strain evidence="8 9">WHSC-8</strain>
    </source>
</reference>
<evidence type="ECO:0000313" key="9">
    <source>
        <dbReference type="Proteomes" id="UP000032300"/>
    </source>
</evidence>
<keyword evidence="5" id="KW-0131">Cell cycle</keyword>
<dbReference type="EMBL" id="CP010836">
    <property type="protein sequence ID" value="AJP73034.1"/>
    <property type="molecule type" value="Genomic_DNA"/>
</dbReference>
<dbReference type="GO" id="GO:0051301">
    <property type="term" value="P:cell division"/>
    <property type="evidence" value="ECO:0007669"/>
    <property type="project" value="UniProtKB-UniRule"/>
</dbReference>
<evidence type="ECO:0000256" key="5">
    <source>
        <dbReference type="HAMAP-Rule" id="MF_00671"/>
    </source>
</evidence>
<dbReference type="GO" id="GO:0042597">
    <property type="term" value="C:periplasmic space"/>
    <property type="evidence" value="ECO:0007669"/>
    <property type="project" value="UniProtKB-SubCell"/>
</dbReference>
<dbReference type="PANTHER" id="PTHR36842">
    <property type="entry name" value="PROTEIN TOLB HOMOLOG"/>
    <property type="match status" value="1"/>
</dbReference>
<comment type="function">
    <text evidence="5">Part of the Tol-Pal system, which plays a role in outer membrane invagination during cell division and is important for maintaining outer membrane integrity.</text>
</comment>
<keyword evidence="4 5" id="KW-0574">Periplasm</keyword>
<feature type="region of interest" description="Disordered" evidence="6">
    <location>
        <begin position="29"/>
        <end position="48"/>
    </location>
</feature>
<evidence type="ECO:0000313" key="8">
    <source>
        <dbReference type="EMBL" id="AJP73034.1"/>
    </source>
</evidence>
<accession>A0A7U4LGC3</accession>
<dbReference type="InterPro" id="IPR011659">
    <property type="entry name" value="WD40"/>
</dbReference>
<reference evidence="8 9" key="1">
    <citation type="journal article" date="2015" name="Int. J. Syst. Evol. Microbiol.">
        <title>Sphingomonas hengshuiensis sp. nov., isolated from lake wetland.</title>
        <authorList>
            <person name="Wei S."/>
            <person name="Wang T."/>
            <person name="Liu H."/>
            <person name="Zhang C."/>
            <person name="Guo J."/>
            <person name="Wang Q."/>
            <person name="Liang K."/>
            <person name="Zhang Z."/>
        </authorList>
    </citation>
    <scope>NUCLEOTIDE SEQUENCE [LARGE SCALE GENOMIC DNA]</scope>
    <source>
        <strain evidence="8 9">WHSC-8</strain>
    </source>
</reference>
<dbReference type="NCBIfam" id="TIGR02800">
    <property type="entry name" value="propeller_TolB"/>
    <property type="match status" value="1"/>
</dbReference>
<dbReference type="InterPro" id="IPR014167">
    <property type="entry name" value="Tol-Pal_TolB"/>
</dbReference>
<dbReference type="Pfam" id="PF07676">
    <property type="entry name" value="PD40"/>
    <property type="match status" value="4"/>
</dbReference>
<gene>
    <name evidence="5 8" type="primary">tolB</name>
    <name evidence="8" type="ORF">TS85_16375</name>
</gene>
<dbReference type="Gene3D" id="3.40.50.10070">
    <property type="entry name" value="TolB, N-terminal domain"/>
    <property type="match status" value="1"/>
</dbReference>
<proteinExistence type="inferred from homology"/>
<feature type="region of interest" description="Disordered" evidence="6">
    <location>
        <begin position="312"/>
        <end position="331"/>
    </location>
</feature>
<dbReference type="HAMAP" id="MF_00671">
    <property type="entry name" value="TolB"/>
    <property type="match status" value="1"/>
</dbReference>
<comment type="similarity">
    <text evidence="2 5">Belongs to the TolB family.</text>
</comment>
<dbReference type="SUPFAM" id="SSF52964">
    <property type="entry name" value="TolB, N-terminal domain"/>
    <property type="match status" value="1"/>
</dbReference>
<dbReference type="RefSeq" id="WP_044333695.1">
    <property type="nucleotide sequence ID" value="NZ_CP010836.1"/>
</dbReference>
<comment type="subcellular location">
    <subcellularLocation>
        <location evidence="1 5">Periplasm</location>
    </subcellularLocation>
</comment>
<feature type="domain" description="TolB N-terminal" evidence="7">
    <location>
        <begin position="51"/>
        <end position="162"/>
    </location>
</feature>
<protein>
    <recommendedName>
        <fullName evidence="5">Tol-Pal system protein TolB</fullName>
    </recommendedName>
</protein>
<evidence type="ECO:0000256" key="2">
    <source>
        <dbReference type="ARBA" id="ARBA00009820"/>
    </source>
</evidence>
<dbReference type="SUPFAM" id="SSF69304">
    <property type="entry name" value="Tricorn protease N-terminal domain"/>
    <property type="match status" value="1"/>
</dbReference>
<sequence precursor="true">MRNWMIGAAMLALATASAAQAQDVPAATLRLPPPAQGQQTPAGPPQDSELVVDVEGGMSAPLPIIIPAMPTASVVQTAAGPTDQLGQKLSQIIDDDLRNTGLFKTMGPGATRAIAYSEVTSPDYAAWGGVVGQALVQGYVRANGNGSLTIGCYLYDMAARSELVRQGFVVTPADWRRAAHKCADAIYTRLTGEGPYFDSLVVYVAEQGPKGKRRKQLAIMDQDGANHRFLTNGQNIVLTPRMSPRQNAIVYMSYQDRRPSIYVYDMAARSNKLLVSNVNLNFAPRFSPDGRSVLFSMAVSGNTDLYRVATSGGEPQRLTNAPGIDTGGSYSPDGSRIVFESDRGGTQQLYVMNADGSNQRRISFGGGRYATPVWSPRGDLIAFTRIGGGFRIGVMNPSGGGERLLTDSWGDEGPTWSPNGRVLMFFRSAQGSGRPDLWAVDLTGSTSRKIPTPLDGSDPHWGPIRP</sequence>
<organism evidence="8 9">
    <name type="scientific">Sphingomonas hengshuiensis</name>
    <dbReference type="NCBI Taxonomy" id="1609977"/>
    <lineage>
        <taxon>Bacteria</taxon>
        <taxon>Pseudomonadati</taxon>
        <taxon>Pseudomonadota</taxon>
        <taxon>Alphaproteobacteria</taxon>
        <taxon>Sphingomonadales</taxon>
        <taxon>Sphingomonadaceae</taxon>
        <taxon>Sphingomonas</taxon>
    </lineage>
</organism>
<dbReference type="KEGG" id="sphi:TS85_16375"/>
<evidence type="ECO:0000256" key="3">
    <source>
        <dbReference type="ARBA" id="ARBA00022729"/>
    </source>
</evidence>
<dbReference type="InterPro" id="IPR011042">
    <property type="entry name" value="6-blade_b-propeller_TolB-like"/>
</dbReference>
<evidence type="ECO:0000259" key="7">
    <source>
        <dbReference type="Pfam" id="PF04052"/>
    </source>
</evidence>